<proteinExistence type="predicted"/>
<evidence type="ECO:0000313" key="2">
    <source>
        <dbReference type="Proteomes" id="UP001153331"/>
    </source>
</evidence>
<keyword evidence="2" id="KW-1185">Reference proteome</keyword>
<sequence>MDKLPQELINKIVLCLERYPDQAQVPIIAQGHGQGDRSKLPLYATLSRRWREAVEFVTFHSLYIDSNELRQFQAMVTGNRRRYLTRLRFAIVLPEYSEETFGRVESAEEQALNNESFTQAIVDLFSILRKWEDAGVACGLWLQLDGAHCLSDGRDRGKIRLEMAQRKRETDIFEKRWADSYLHLSRPERIPSLSNIVYLRISGHVSRKLAPAVGPSLAALLHNLRGFYWEFGEVDSDAINVENRSAFAEMLEQTAFNHWSAAEINFHQDPPEDHRVVAPSRIPPSALYDPFSAALRVFSQNLTSLVVNGFVDSSLFWPSIHETSRMPSWPALQKLTVLFNMASPSGAWYFDGTPDESEEQFREHPRARTLNPFLTAFAKAVHKMPVLEHFRLETELGYDTGFWDISYHAPGLKAEGDESEDDIRAILKSLTGPAVANTAMCVSLFFFGVLNTFCDLVGITLCSQFLSVQDKGATMSAVQQRHRSPDLLAAWCLRDIQTLSSTSSAVRWNAARSDRSARHVVVTMRGLLDSVGHVRASTPCGPTPVGSGRRMTSGAQRSSARLRISTSPNTTPDIATPQPPDRPLHVCATTSVTLTESMATYAAIAAHDPDHDHDAMAASTESLRGRRRGRGKHDAGHQGQASWISSVINLANTSTHTTAGTCCDKRSR</sequence>
<dbReference type="Proteomes" id="UP001153331">
    <property type="component" value="Unassembled WGS sequence"/>
</dbReference>
<name>A0ACC2HQ86_9PLEO</name>
<evidence type="ECO:0000313" key="1">
    <source>
        <dbReference type="EMBL" id="KAJ8105217.1"/>
    </source>
</evidence>
<dbReference type="EMBL" id="JAPHNI010001597">
    <property type="protein sequence ID" value="KAJ8105217.1"/>
    <property type="molecule type" value="Genomic_DNA"/>
</dbReference>
<accession>A0ACC2HQ86</accession>
<protein>
    <submittedName>
        <fullName evidence="1">Uncharacterized protein</fullName>
    </submittedName>
</protein>
<gene>
    <name evidence="1" type="ORF">OPT61_g10313</name>
</gene>
<organism evidence="1 2">
    <name type="scientific">Boeremia exigua</name>
    <dbReference type="NCBI Taxonomy" id="749465"/>
    <lineage>
        <taxon>Eukaryota</taxon>
        <taxon>Fungi</taxon>
        <taxon>Dikarya</taxon>
        <taxon>Ascomycota</taxon>
        <taxon>Pezizomycotina</taxon>
        <taxon>Dothideomycetes</taxon>
        <taxon>Pleosporomycetidae</taxon>
        <taxon>Pleosporales</taxon>
        <taxon>Pleosporineae</taxon>
        <taxon>Didymellaceae</taxon>
        <taxon>Boeremia</taxon>
    </lineage>
</organism>
<reference evidence="1" key="1">
    <citation type="submission" date="2022-11" db="EMBL/GenBank/DDBJ databases">
        <title>Genome Sequence of Boeremia exigua.</title>
        <authorList>
            <person name="Buettner E."/>
        </authorList>
    </citation>
    <scope>NUCLEOTIDE SEQUENCE</scope>
    <source>
        <strain evidence="1">CU02</strain>
    </source>
</reference>
<comment type="caution">
    <text evidence="1">The sequence shown here is derived from an EMBL/GenBank/DDBJ whole genome shotgun (WGS) entry which is preliminary data.</text>
</comment>